<reference evidence="2" key="1">
    <citation type="submission" date="2023-07" db="EMBL/GenBank/DDBJ databases">
        <title>Draft genome sequence of Agarivorans aestuarii strain ZMCS4, a CAZymes producing bacteria isolated from the marine brown algae Clodostephus spongiosus.</title>
        <authorList>
            <person name="Lorente B."/>
            <person name="Cabral C."/>
            <person name="Frias J."/>
            <person name="Faria J."/>
            <person name="Toubarro D."/>
        </authorList>
    </citation>
    <scope>NUCLEOTIDE SEQUENCE [LARGE SCALE GENOMIC DNA]</scope>
    <source>
        <strain evidence="2">ZMCS4</strain>
    </source>
</reference>
<keyword evidence="2" id="KW-1185">Reference proteome</keyword>
<dbReference type="EMBL" id="JAYDYW010000006">
    <property type="protein sequence ID" value="MEE1673778.1"/>
    <property type="molecule type" value="Genomic_DNA"/>
</dbReference>
<dbReference type="Pfam" id="PF09493">
    <property type="entry name" value="DUF2389"/>
    <property type="match status" value="1"/>
</dbReference>
<evidence type="ECO:0000313" key="1">
    <source>
        <dbReference type="EMBL" id="MEE1673778.1"/>
    </source>
</evidence>
<proteinExistence type="predicted"/>
<gene>
    <name evidence="1" type="ORF">SNR37_003205</name>
</gene>
<dbReference type="RefSeq" id="WP_329775026.1">
    <property type="nucleotide sequence ID" value="NZ_JAYDYW010000006.1"/>
</dbReference>
<accession>A0ABU7G357</accession>
<comment type="caution">
    <text evidence="1">The sequence shown here is derived from an EMBL/GenBank/DDBJ whole genome shotgun (WGS) entry which is preliminary data.</text>
</comment>
<sequence>MKNQINPKRLLNSKWTKQAVVNKQKHFIVTELELDELQAVQRCVIQAVYNQQDFEIDWRELKDRSHWQQGWK</sequence>
<evidence type="ECO:0000313" key="2">
    <source>
        <dbReference type="Proteomes" id="UP001310248"/>
    </source>
</evidence>
<dbReference type="NCBIfam" id="TIGR02450">
    <property type="entry name" value="TIGR02450 family Trp-rich protein"/>
    <property type="match status" value="1"/>
</dbReference>
<protein>
    <submittedName>
        <fullName evidence="1">TIGR02450 family Trp-rich protein</fullName>
    </submittedName>
</protein>
<dbReference type="Proteomes" id="UP001310248">
    <property type="component" value="Unassembled WGS sequence"/>
</dbReference>
<name>A0ABU7G357_9ALTE</name>
<dbReference type="InterPro" id="IPR012663">
    <property type="entry name" value="CHP02450_Tryp"/>
</dbReference>
<organism evidence="1 2">
    <name type="scientific">Agarivorans aestuarii</name>
    <dbReference type="NCBI Taxonomy" id="1563703"/>
    <lineage>
        <taxon>Bacteria</taxon>
        <taxon>Pseudomonadati</taxon>
        <taxon>Pseudomonadota</taxon>
        <taxon>Gammaproteobacteria</taxon>
        <taxon>Alteromonadales</taxon>
        <taxon>Alteromonadaceae</taxon>
        <taxon>Agarivorans</taxon>
    </lineage>
</organism>